<dbReference type="Pfam" id="PF13881">
    <property type="entry name" value="Rad60-SLD_2"/>
    <property type="match status" value="1"/>
</dbReference>
<sequence length="116" mass="12902">MLTLRFHFYGREATAEREYEKTQTVAHVKKDLLQNWPLESPQRVSACRILCNGREPEGSERVEALQSQHGNDTGGGDGKEADPVVVQVMFSEGRSTAMPDVDSASRTIRCDCCVIC</sequence>
<gene>
    <name evidence="3" type="ORF">Cvel_1075</name>
</gene>
<proteinExistence type="predicted"/>
<dbReference type="AlphaFoldDB" id="A0A0G4HJ62"/>
<feature type="domain" description="UBL3-like ubiquitin" evidence="2">
    <location>
        <begin position="2"/>
        <end position="113"/>
    </location>
</feature>
<evidence type="ECO:0000256" key="1">
    <source>
        <dbReference type="SAM" id="MobiDB-lite"/>
    </source>
</evidence>
<organism evidence="3">
    <name type="scientific">Chromera velia CCMP2878</name>
    <dbReference type="NCBI Taxonomy" id="1169474"/>
    <lineage>
        <taxon>Eukaryota</taxon>
        <taxon>Sar</taxon>
        <taxon>Alveolata</taxon>
        <taxon>Colpodellida</taxon>
        <taxon>Chromeraceae</taxon>
        <taxon>Chromera</taxon>
    </lineage>
</organism>
<reference evidence="3" key="1">
    <citation type="submission" date="2014-11" db="EMBL/GenBank/DDBJ databases">
        <authorList>
            <person name="Otto D Thomas"/>
            <person name="Naeem Raeece"/>
        </authorList>
    </citation>
    <scope>NUCLEOTIDE SEQUENCE</scope>
</reference>
<protein>
    <recommendedName>
        <fullName evidence="2">UBL3-like ubiquitin domain-containing protein</fullName>
    </recommendedName>
</protein>
<evidence type="ECO:0000259" key="2">
    <source>
        <dbReference type="Pfam" id="PF13881"/>
    </source>
</evidence>
<evidence type="ECO:0000313" key="3">
    <source>
        <dbReference type="EMBL" id="CEM44080.1"/>
    </source>
</evidence>
<name>A0A0G4HJ62_9ALVE</name>
<dbReference type="VEuPathDB" id="CryptoDB:Cvel_1075"/>
<dbReference type="Gene3D" id="3.10.20.90">
    <property type="entry name" value="Phosphatidylinositol 3-kinase Catalytic Subunit, Chain A, domain 1"/>
    <property type="match status" value="1"/>
</dbReference>
<accession>A0A0G4HJ62</accession>
<dbReference type="InterPro" id="IPR039540">
    <property type="entry name" value="UBL3-like_ubiquitin_dom"/>
</dbReference>
<dbReference type="EMBL" id="CDMZ01002838">
    <property type="protein sequence ID" value="CEM44080.1"/>
    <property type="molecule type" value="Genomic_DNA"/>
</dbReference>
<feature type="region of interest" description="Disordered" evidence="1">
    <location>
        <begin position="58"/>
        <end position="81"/>
    </location>
</feature>